<dbReference type="InterPro" id="IPR036388">
    <property type="entry name" value="WH-like_DNA-bd_sf"/>
</dbReference>
<dbReference type="Gene3D" id="1.10.10.10">
    <property type="entry name" value="Winged helix-like DNA-binding domain superfamily/Winged helix DNA-binding domain"/>
    <property type="match status" value="1"/>
</dbReference>
<dbReference type="Gene3D" id="3.40.50.10490">
    <property type="entry name" value="Glucose-6-phosphate isomerase like protein, domain 1"/>
    <property type="match status" value="1"/>
</dbReference>
<keyword evidence="2" id="KW-0238">DNA-binding</keyword>
<feature type="domain" description="HTH rpiR-type" evidence="4">
    <location>
        <begin position="1"/>
        <end position="77"/>
    </location>
</feature>
<dbReference type="PROSITE" id="PS51071">
    <property type="entry name" value="HTH_RPIR"/>
    <property type="match status" value="1"/>
</dbReference>
<organism evidence="6 7">
    <name type="scientific">Solibacillus kalamii</name>
    <dbReference type="NCBI Taxonomy" id="1748298"/>
    <lineage>
        <taxon>Bacteria</taxon>
        <taxon>Bacillati</taxon>
        <taxon>Bacillota</taxon>
        <taxon>Bacilli</taxon>
        <taxon>Bacillales</taxon>
        <taxon>Caryophanaceae</taxon>
        <taxon>Solibacillus</taxon>
    </lineage>
</organism>
<gene>
    <name evidence="6" type="ORF">CBM15_14635</name>
</gene>
<evidence type="ECO:0000313" key="7">
    <source>
        <dbReference type="Proteomes" id="UP000196594"/>
    </source>
</evidence>
<dbReference type="Proteomes" id="UP000196594">
    <property type="component" value="Unassembled WGS sequence"/>
</dbReference>
<reference evidence="6 7" key="1">
    <citation type="journal article" date="2017" name="Int. J. Syst. Evol. Microbiol.">
        <title>Solibacillus kalamii sp. nov., isolated from a high-efficiency particulate arrestance filter system used in the International Space Station.</title>
        <authorList>
            <person name="Checinska Sielaff A."/>
            <person name="Kumar R.M."/>
            <person name="Pal D."/>
            <person name="Mayilraj S."/>
            <person name="Venkateswaran K."/>
        </authorList>
    </citation>
    <scope>NUCLEOTIDE SEQUENCE [LARGE SCALE GENOMIC DNA]</scope>
    <source>
        <strain evidence="6 7">ISSFR-015</strain>
    </source>
</reference>
<protein>
    <submittedName>
        <fullName evidence="6">Transcriptional regulator</fullName>
    </submittedName>
</protein>
<accession>A0ABX3ZEP7</accession>
<dbReference type="InterPro" id="IPR000281">
    <property type="entry name" value="HTH_RpiR"/>
</dbReference>
<evidence type="ECO:0000259" key="5">
    <source>
        <dbReference type="PROSITE" id="PS51464"/>
    </source>
</evidence>
<keyword evidence="1" id="KW-0805">Transcription regulation</keyword>
<dbReference type="SUPFAM" id="SSF46689">
    <property type="entry name" value="Homeodomain-like"/>
    <property type="match status" value="1"/>
</dbReference>
<sequence length="282" mass="32311">MTICENIKKKYIRLSKGQRKVAQFVMDNPNIVWTNTASEVGRLADVSESTVIRFCYSMDLAGFSELQDKLKEYLMEKGEASEVKQALPVKKIRNHIGADIVKKDIANISKTFNQLKEQDIEEVVQLLHTAKKIHFLGFRQSTPVAFWMYSNVNRLRDQVHFIPHEADKIAQQVAYMDEDSLLFIISLDEEYEDITTIVEIAKRKNVKIAEIRNKELTSQEEPANPVLIVPNSKEDGITCTIAIFSLLHILVESMVDQNPQQYEQYTKKTKSTLNMSNLIAIS</sequence>
<dbReference type="InterPro" id="IPR046348">
    <property type="entry name" value="SIS_dom_sf"/>
</dbReference>
<comment type="caution">
    <text evidence="6">The sequence shown here is derived from an EMBL/GenBank/DDBJ whole genome shotgun (WGS) entry which is preliminary data.</text>
</comment>
<evidence type="ECO:0000259" key="4">
    <source>
        <dbReference type="PROSITE" id="PS51071"/>
    </source>
</evidence>
<dbReference type="InterPro" id="IPR047640">
    <property type="entry name" value="RpiR-like"/>
</dbReference>
<evidence type="ECO:0000256" key="1">
    <source>
        <dbReference type="ARBA" id="ARBA00023015"/>
    </source>
</evidence>
<keyword evidence="7" id="KW-1185">Reference proteome</keyword>
<dbReference type="InterPro" id="IPR035472">
    <property type="entry name" value="RpiR-like_SIS"/>
</dbReference>
<dbReference type="PROSITE" id="PS51464">
    <property type="entry name" value="SIS"/>
    <property type="match status" value="1"/>
</dbReference>
<keyword evidence="3" id="KW-0804">Transcription</keyword>
<evidence type="ECO:0000313" key="6">
    <source>
        <dbReference type="EMBL" id="OUZ38118.1"/>
    </source>
</evidence>
<dbReference type="SUPFAM" id="SSF53697">
    <property type="entry name" value="SIS domain"/>
    <property type="match status" value="1"/>
</dbReference>
<dbReference type="EMBL" id="NHNT01000011">
    <property type="protein sequence ID" value="OUZ38118.1"/>
    <property type="molecule type" value="Genomic_DNA"/>
</dbReference>
<proteinExistence type="predicted"/>
<dbReference type="InterPro" id="IPR001347">
    <property type="entry name" value="SIS_dom"/>
</dbReference>
<dbReference type="InterPro" id="IPR009057">
    <property type="entry name" value="Homeodomain-like_sf"/>
</dbReference>
<name>A0ABX3ZEP7_9BACL</name>
<feature type="domain" description="SIS" evidence="5">
    <location>
        <begin position="123"/>
        <end position="259"/>
    </location>
</feature>
<dbReference type="PANTHER" id="PTHR30514">
    <property type="entry name" value="GLUCOKINASE"/>
    <property type="match status" value="1"/>
</dbReference>
<dbReference type="Pfam" id="PF01380">
    <property type="entry name" value="SIS"/>
    <property type="match status" value="1"/>
</dbReference>
<dbReference type="Pfam" id="PF01418">
    <property type="entry name" value="HTH_6"/>
    <property type="match status" value="1"/>
</dbReference>
<dbReference type="CDD" id="cd05013">
    <property type="entry name" value="SIS_RpiR"/>
    <property type="match status" value="1"/>
</dbReference>
<evidence type="ECO:0000256" key="2">
    <source>
        <dbReference type="ARBA" id="ARBA00023125"/>
    </source>
</evidence>
<evidence type="ECO:0000256" key="3">
    <source>
        <dbReference type="ARBA" id="ARBA00023163"/>
    </source>
</evidence>